<feature type="transmembrane region" description="Helical" evidence="5">
    <location>
        <begin position="66"/>
        <end position="85"/>
    </location>
</feature>
<evidence type="ECO:0000256" key="2">
    <source>
        <dbReference type="ARBA" id="ARBA00022692"/>
    </source>
</evidence>
<evidence type="ECO:0000256" key="4">
    <source>
        <dbReference type="ARBA" id="ARBA00023136"/>
    </source>
</evidence>
<accession>A0ABS5N8K4</accession>
<reference evidence="7 8" key="1">
    <citation type="submission" date="2021-04" db="EMBL/GenBank/DDBJ databases">
        <title>Whole genome sequence analysis of a thiophenic sulfur metabolizing bacteria.</title>
        <authorList>
            <person name="Akhtar N."/>
            <person name="Akram J."/>
            <person name="Aslam A."/>
        </authorList>
    </citation>
    <scope>NUCLEOTIDE SEQUENCE [LARGE SCALE GENOMIC DNA]</scope>
    <source>
        <strain evidence="7 8">3OW</strain>
    </source>
</reference>
<evidence type="ECO:0000256" key="3">
    <source>
        <dbReference type="ARBA" id="ARBA00022989"/>
    </source>
</evidence>
<evidence type="ECO:0000259" key="6">
    <source>
        <dbReference type="Pfam" id="PF12698"/>
    </source>
</evidence>
<gene>
    <name evidence="7" type="ORF">KFZ73_05110</name>
</gene>
<organism evidence="7 8">
    <name type="scientific">Tsukamurella paurometabola</name>
    <name type="common">Corynebacterium paurometabolum</name>
    <dbReference type="NCBI Taxonomy" id="2061"/>
    <lineage>
        <taxon>Bacteria</taxon>
        <taxon>Bacillati</taxon>
        <taxon>Actinomycetota</taxon>
        <taxon>Actinomycetes</taxon>
        <taxon>Mycobacteriales</taxon>
        <taxon>Tsukamurellaceae</taxon>
        <taxon>Tsukamurella</taxon>
    </lineage>
</organism>
<evidence type="ECO:0000256" key="5">
    <source>
        <dbReference type="SAM" id="Phobius"/>
    </source>
</evidence>
<dbReference type="InterPro" id="IPR013525">
    <property type="entry name" value="ABC2_TM"/>
</dbReference>
<keyword evidence="3 5" id="KW-1133">Transmembrane helix</keyword>
<protein>
    <submittedName>
        <fullName evidence="7">ABC transporter permease</fullName>
    </submittedName>
</protein>
<feature type="transmembrane region" description="Helical" evidence="5">
    <location>
        <begin position="339"/>
        <end position="358"/>
    </location>
</feature>
<dbReference type="EMBL" id="JAGXOE010000007">
    <property type="protein sequence ID" value="MBS4100610.1"/>
    <property type="molecule type" value="Genomic_DNA"/>
</dbReference>
<feature type="transmembrane region" description="Helical" evidence="5">
    <location>
        <begin position="28"/>
        <end position="46"/>
    </location>
</feature>
<dbReference type="Proteomes" id="UP000676853">
    <property type="component" value="Unassembled WGS sequence"/>
</dbReference>
<evidence type="ECO:0000256" key="1">
    <source>
        <dbReference type="ARBA" id="ARBA00004141"/>
    </source>
</evidence>
<keyword evidence="8" id="KW-1185">Reference proteome</keyword>
<keyword evidence="2 5" id="KW-0812">Transmembrane</keyword>
<feature type="transmembrane region" description="Helical" evidence="5">
    <location>
        <begin position="117"/>
        <end position="137"/>
    </location>
</feature>
<sequence length="375" mass="40573">MNGFTGWWRTVGVLVGLELRQRTRATRWRVLLGVFFAFVSLVVFGSRWFSAQGNHGTPGDEWGTNLYFFVLGFVGFLGLVIAPTMTATSINGDRKDATLAVVQATPTSGLQLAMGKLLGAWIASCALLVVSAPYLAWAVAEAPYPVGRSLLGIGVVALIFLAYCGIGLGMSAFFSRPIGSAAVTQLTMLFLLVGLPVLAAALVPTTSEQVTYVTTDWDYDRTTGKSTCREVTATRDVAHTNRIWWIVAPNPAVVFADAASASDPGRDRTLDGSWADYRADDTPRPRETGLGGLADTVSTFRAGERTPLERRCVSDTPSRDTYYYGSYYDQDNSYVGRTWYWGLLANLALGGIGLAFAARRLRVPAANLPRGVRIA</sequence>
<feature type="domain" description="ABC-2 type transporter transmembrane" evidence="6">
    <location>
        <begin position="65"/>
        <end position="208"/>
    </location>
</feature>
<comment type="caution">
    <text evidence="7">The sequence shown here is derived from an EMBL/GenBank/DDBJ whole genome shotgun (WGS) entry which is preliminary data.</text>
</comment>
<evidence type="ECO:0000313" key="7">
    <source>
        <dbReference type="EMBL" id="MBS4100610.1"/>
    </source>
</evidence>
<feature type="transmembrane region" description="Helical" evidence="5">
    <location>
        <begin position="149"/>
        <end position="174"/>
    </location>
</feature>
<dbReference type="Pfam" id="PF12698">
    <property type="entry name" value="ABC2_membrane_3"/>
    <property type="match status" value="1"/>
</dbReference>
<keyword evidence="4 5" id="KW-0472">Membrane</keyword>
<dbReference type="PANTHER" id="PTHR43471">
    <property type="entry name" value="ABC TRANSPORTER PERMEASE"/>
    <property type="match status" value="1"/>
</dbReference>
<feature type="transmembrane region" description="Helical" evidence="5">
    <location>
        <begin position="186"/>
        <end position="203"/>
    </location>
</feature>
<evidence type="ECO:0000313" key="8">
    <source>
        <dbReference type="Proteomes" id="UP000676853"/>
    </source>
</evidence>
<comment type="subcellular location">
    <subcellularLocation>
        <location evidence="1">Membrane</location>
        <topology evidence="1">Multi-pass membrane protein</topology>
    </subcellularLocation>
</comment>
<name>A0ABS5N8K4_TSUPA</name>
<proteinExistence type="predicted"/>
<dbReference type="RefSeq" id="WP_212553102.1">
    <property type="nucleotide sequence ID" value="NZ_JAGXOE010000007.1"/>
</dbReference>